<dbReference type="RefSeq" id="WP_150621898.1">
    <property type="nucleotide sequence ID" value="NZ_CABPSQ010000001.1"/>
</dbReference>
<organism evidence="1 2">
    <name type="scientific">Pandoraea captiosa</name>
    <dbReference type="NCBI Taxonomy" id="2508302"/>
    <lineage>
        <taxon>Bacteria</taxon>
        <taxon>Pseudomonadati</taxon>
        <taxon>Pseudomonadota</taxon>
        <taxon>Betaproteobacteria</taxon>
        <taxon>Burkholderiales</taxon>
        <taxon>Burkholderiaceae</taxon>
        <taxon>Pandoraea</taxon>
    </lineage>
</organism>
<gene>
    <name evidence="1" type="ORF">PCA31118_00020</name>
</gene>
<keyword evidence="2" id="KW-1185">Reference proteome</keyword>
<accession>A0A5E4ZHW7</accession>
<name>A0A5E4ZHW7_9BURK</name>
<reference evidence="1 2" key="1">
    <citation type="submission" date="2019-08" db="EMBL/GenBank/DDBJ databases">
        <authorList>
            <person name="Peeters C."/>
        </authorList>
    </citation>
    <scope>NUCLEOTIDE SEQUENCE [LARGE SCALE GENOMIC DNA]</scope>
    <source>
        <strain evidence="1 2">LMG 31118</strain>
    </source>
</reference>
<evidence type="ECO:0000313" key="2">
    <source>
        <dbReference type="Proteomes" id="UP000414136"/>
    </source>
</evidence>
<proteinExistence type="predicted"/>
<dbReference type="Pfam" id="PF06074">
    <property type="entry name" value="Portal_Mu"/>
    <property type="match status" value="1"/>
</dbReference>
<dbReference type="OrthoDB" id="9802690at2"/>
<evidence type="ECO:0000313" key="1">
    <source>
        <dbReference type="EMBL" id="VVE59803.1"/>
    </source>
</evidence>
<protein>
    <submittedName>
        <fullName evidence="1">Mu-like prophage FluMu protein gp29</fullName>
    </submittedName>
</protein>
<sequence>MVQILDANGNPIERAALSEPQTAKLGWITRDFAGHPSRGLTPKRLHAILQQAERGDLEAQADLFLDMEERDAHLFAEMSKRKRALLTLDWRIVPPANASEAEKKQAAQLKEWFDSLPNLDDVLLDCMDAIGHGFSAQEITWERLGKTWFPKAIEHRPQRWFRTPYHDGNDLRLRDSSADGQPLWSFGWLVHKHRAKSGYLTRSGLHRVLVWPYLFKHYAVADLAEFLEIYGLPLRIGTYSTGATKDEKSALLKAVVDVGHNAAGIIPEGMEIDFKTAAQGTNEPFDAMISWAEKSQSKAVLGGTLTSQADGRTSTNALGNTHNEVRHDLLVSDARQVSGTLTGFGYMLLALNGAATDPRRAPRVEFDTREPDDMKLYAESLPKLIGAGFKVPRAWAQEKLMIPEPAEGEEVLTIPKSDMVLPPEERPRQATASTRYVAVLKNDTGELVYADQHALDQTIDQTPVEAVDAAMGKMLAPVIAALRSGTSPDDAMELLLESHADMDEAELAELLGRCVFVADVWGRINGR</sequence>
<dbReference type="EMBL" id="CABPSQ010000001">
    <property type="protein sequence ID" value="VVE59803.1"/>
    <property type="molecule type" value="Genomic_DNA"/>
</dbReference>
<dbReference type="InterPro" id="IPR009279">
    <property type="entry name" value="Portal_Mu"/>
</dbReference>
<dbReference type="AlphaFoldDB" id="A0A5E4ZHW7"/>
<dbReference type="Proteomes" id="UP000414136">
    <property type="component" value="Unassembled WGS sequence"/>
</dbReference>